<evidence type="ECO:0000313" key="5">
    <source>
        <dbReference type="Proteomes" id="UP000017842"/>
    </source>
</evidence>
<dbReference type="PROSITE" id="PS00675">
    <property type="entry name" value="SIGMA54_INTERACT_1"/>
    <property type="match status" value="1"/>
</dbReference>
<comment type="caution">
    <text evidence="4">The sequence shown here is derived from an EMBL/GenBank/DDBJ whole genome shotgun (WGS) entry which is preliminary data.</text>
</comment>
<keyword evidence="5" id="KW-1185">Reference proteome</keyword>
<dbReference type="Gene3D" id="3.40.50.300">
    <property type="entry name" value="P-loop containing nucleotide triphosphate hydrolases"/>
    <property type="match status" value="1"/>
</dbReference>
<evidence type="ECO:0000256" key="1">
    <source>
        <dbReference type="ARBA" id="ARBA00022741"/>
    </source>
</evidence>
<dbReference type="InterPro" id="IPR027417">
    <property type="entry name" value="P-loop_NTPase"/>
</dbReference>
<dbReference type="PANTHER" id="PTHR32071:SF122">
    <property type="entry name" value="SIGMA FACTOR"/>
    <property type="match status" value="1"/>
</dbReference>
<dbReference type="RefSeq" id="WP_023492947.1">
    <property type="nucleotide sequence ID" value="NZ_AYLO01000001.1"/>
</dbReference>
<name>V5CBG5_9GAMM</name>
<dbReference type="eggNOG" id="COG3829">
    <property type="taxonomic scope" value="Bacteria"/>
</dbReference>
<dbReference type="PATRIC" id="fig|1116472.3.peg.10"/>
<protein>
    <submittedName>
        <fullName evidence="4">Nitrogen assimilation regulatory protein NtrC</fullName>
    </submittedName>
</protein>
<keyword evidence="2" id="KW-0067">ATP-binding</keyword>
<dbReference type="GO" id="GO:0005524">
    <property type="term" value="F:ATP binding"/>
    <property type="evidence" value="ECO:0007669"/>
    <property type="project" value="UniProtKB-KW"/>
</dbReference>
<reference evidence="4 5" key="1">
    <citation type="journal article" date="2013" name="Genome Announc.">
        <title>Draft Genome Sequence of the Methanotrophic Gammaproteobacterium Methyloglobulus morosus DSM 22980 Strain KoM1.</title>
        <authorList>
            <person name="Poehlein A."/>
            <person name="Deutzmann J.S."/>
            <person name="Daniel R."/>
            <person name="Simeonova D.D."/>
        </authorList>
    </citation>
    <scope>NUCLEOTIDE SEQUENCE [LARGE SCALE GENOMIC DNA]</scope>
    <source>
        <strain evidence="4 5">KoM1</strain>
    </source>
</reference>
<dbReference type="Pfam" id="PF00158">
    <property type="entry name" value="Sigma54_activat"/>
    <property type="match status" value="1"/>
</dbReference>
<gene>
    <name evidence="4" type="primary">ntrC</name>
    <name evidence="4" type="ORF">MGMO_1c00080</name>
</gene>
<dbReference type="SUPFAM" id="SSF52540">
    <property type="entry name" value="P-loop containing nucleoside triphosphate hydrolases"/>
    <property type="match status" value="1"/>
</dbReference>
<dbReference type="InterPro" id="IPR058031">
    <property type="entry name" value="AAA_lid_NorR"/>
</dbReference>
<dbReference type="Gene3D" id="1.10.8.60">
    <property type="match status" value="1"/>
</dbReference>
<dbReference type="InterPro" id="IPR025662">
    <property type="entry name" value="Sigma_54_int_dom_ATP-bd_1"/>
</dbReference>
<dbReference type="PANTHER" id="PTHR32071">
    <property type="entry name" value="TRANSCRIPTIONAL REGULATORY PROTEIN"/>
    <property type="match status" value="1"/>
</dbReference>
<dbReference type="AlphaFoldDB" id="V5CBG5"/>
<sequence length="487" mass="56388">MNKLNPEQYAFFAKIADLSFVNPFSHEREQADWQILNLHPQAVSVTERRKLLLEKIDSQFQALARHHRFDTRQYQGKTQETMKLAWLVRVFYGYQQRFDDFIKAQLRTGDKALELPFALAITEEFERAGFTRQETTHYIALLFQLQRAFRFIDEAVSGTSTAIVELRKRLWNNIFTFNPVWYLNYLCRRMEDFSLLLLGETGTGKSLVAKAIGCSGYIPFDDGSRRFVESFTVSFKAINLSQYSTGVLESELFGHKKGAFTGAFENHPGLFAKCSKHGSVFIDEIGEIDIPIQVKLLNVLQDRLYSPVGSHDQQRFEGRVISATNRPLEQLMESGQFRKDFYYRLCSDVITLPNLRERISQNPDELRELIASLLHRVIESPDEGLTDRIEARIQEVVPKTYHWPGNVRELEQCIRRICITGSYQSQPAVPVKQANDAFFQADAKGNYLSAQQLLQNYCRFLYDQHHSYETVARIAGLDRRTVKKYID</sequence>
<keyword evidence="1" id="KW-0547">Nucleotide-binding</keyword>
<evidence type="ECO:0000313" key="4">
    <source>
        <dbReference type="EMBL" id="ESS74153.1"/>
    </source>
</evidence>
<accession>V5CBG5</accession>
<feature type="domain" description="Sigma-54 factor interaction" evidence="3">
    <location>
        <begin position="156"/>
        <end position="419"/>
    </location>
</feature>
<dbReference type="SMART" id="SM00382">
    <property type="entry name" value="AAA"/>
    <property type="match status" value="1"/>
</dbReference>
<evidence type="ECO:0000256" key="2">
    <source>
        <dbReference type="ARBA" id="ARBA00022840"/>
    </source>
</evidence>
<dbReference type="CDD" id="cd00009">
    <property type="entry name" value="AAA"/>
    <property type="match status" value="1"/>
</dbReference>
<dbReference type="STRING" id="1116472.MGMO_1c00080"/>
<dbReference type="OrthoDB" id="9804019at2"/>
<dbReference type="Pfam" id="PF25601">
    <property type="entry name" value="AAA_lid_14"/>
    <property type="match status" value="1"/>
</dbReference>
<organism evidence="4 5">
    <name type="scientific">Methyloglobulus morosus KoM1</name>
    <dbReference type="NCBI Taxonomy" id="1116472"/>
    <lineage>
        <taxon>Bacteria</taxon>
        <taxon>Pseudomonadati</taxon>
        <taxon>Pseudomonadota</taxon>
        <taxon>Gammaproteobacteria</taxon>
        <taxon>Methylococcales</taxon>
        <taxon>Methylococcaceae</taxon>
        <taxon>Methyloglobulus</taxon>
    </lineage>
</organism>
<dbReference type="Proteomes" id="UP000017842">
    <property type="component" value="Unassembled WGS sequence"/>
</dbReference>
<dbReference type="GO" id="GO:0006355">
    <property type="term" value="P:regulation of DNA-templated transcription"/>
    <property type="evidence" value="ECO:0007669"/>
    <property type="project" value="InterPro"/>
</dbReference>
<evidence type="ECO:0000259" key="3">
    <source>
        <dbReference type="PROSITE" id="PS50045"/>
    </source>
</evidence>
<dbReference type="InterPro" id="IPR003593">
    <property type="entry name" value="AAA+_ATPase"/>
</dbReference>
<dbReference type="EMBL" id="AYLO01000001">
    <property type="protein sequence ID" value="ESS74153.1"/>
    <property type="molecule type" value="Genomic_DNA"/>
</dbReference>
<proteinExistence type="predicted"/>
<dbReference type="InterPro" id="IPR002078">
    <property type="entry name" value="Sigma_54_int"/>
</dbReference>
<dbReference type="PROSITE" id="PS50045">
    <property type="entry name" value="SIGMA54_INTERACT_4"/>
    <property type="match status" value="1"/>
</dbReference>